<keyword evidence="6 9" id="KW-1133">Transmembrane helix</keyword>
<evidence type="ECO:0000259" key="10">
    <source>
        <dbReference type="PROSITE" id="PS50850"/>
    </source>
</evidence>
<keyword evidence="7 9" id="KW-0472">Membrane</keyword>
<dbReference type="Pfam" id="PF07690">
    <property type="entry name" value="MFS_1"/>
    <property type="match status" value="1"/>
</dbReference>
<evidence type="ECO:0000256" key="7">
    <source>
        <dbReference type="ARBA" id="ARBA00023136"/>
    </source>
</evidence>
<dbReference type="Gene3D" id="1.20.1720.10">
    <property type="entry name" value="Multidrug resistance protein D"/>
    <property type="match status" value="1"/>
</dbReference>
<evidence type="ECO:0000256" key="2">
    <source>
        <dbReference type="ARBA" id="ARBA00008537"/>
    </source>
</evidence>
<dbReference type="InterPro" id="IPR036259">
    <property type="entry name" value="MFS_trans_sf"/>
</dbReference>
<dbReference type="SUPFAM" id="SSF103473">
    <property type="entry name" value="MFS general substrate transporter"/>
    <property type="match status" value="1"/>
</dbReference>
<dbReference type="InterPro" id="IPR011701">
    <property type="entry name" value="MFS"/>
</dbReference>
<dbReference type="PANTHER" id="PTHR42718">
    <property type="entry name" value="MAJOR FACILITATOR SUPERFAMILY MULTIDRUG TRANSPORTER MFSC"/>
    <property type="match status" value="1"/>
</dbReference>
<feature type="transmembrane region" description="Helical" evidence="9">
    <location>
        <begin position="275"/>
        <end position="300"/>
    </location>
</feature>
<feature type="transmembrane region" description="Helical" evidence="9">
    <location>
        <begin position="493"/>
        <end position="511"/>
    </location>
</feature>
<feature type="transmembrane region" description="Helical" evidence="9">
    <location>
        <begin position="238"/>
        <end position="255"/>
    </location>
</feature>
<dbReference type="OrthoDB" id="9816041at2"/>
<reference evidence="11 12" key="1">
    <citation type="submission" date="2018-06" db="EMBL/GenBank/DDBJ databases">
        <title>Thermoflavimicrobium daqus sp. nov., a thermophilic microbe isolated from Moutai-flavour Daqu.</title>
        <authorList>
            <person name="Wang X."/>
            <person name="Zhou H."/>
        </authorList>
    </citation>
    <scope>NUCLEOTIDE SEQUENCE [LARGE SCALE GENOMIC DNA]</scope>
    <source>
        <strain evidence="11 12">FBKL4.011</strain>
    </source>
</reference>
<feature type="transmembrane region" description="Helical" evidence="9">
    <location>
        <begin position="312"/>
        <end position="333"/>
    </location>
</feature>
<dbReference type="NCBIfam" id="TIGR00711">
    <property type="entry name" value="efflux_EmrB"/>
    <property type="match status" value="1"/>
</dbReference>
<protein>
    <submittedName>
        <fullName evidence="11">MFS transporter</fullName>
    </submittedName>
</protein>
<evidence type="ECO:0000313" key="12">
    <source>
        <dbReference type="Proteomes" id="UP000251213"/>
    </source>
</evidence>
<feature type="region of interest" description="Disordered" evidence="8">
    <location>
        <begin position="520"/>
        <end position="550"/>
    </location>
</feature>
<dbReference type="InterPro" id="IPR020846">
    <property type="entry name" value="MFS_dom"/>
</dbReference>
<accession>A0A364K3L9</accession>
<evidence type="ECO:0000256" key="4">
    <source>
        <dbReference type="ARBA" id="ARBA00022475"/>
    </source>
</evidence>
<sequence>MADTTAEATSSFNENMKKQLPLILILMLGVFISVLNQTLLNVAIPHLINDFNVETTTAQWLLTGYMLVNGILIPLSAYLIERMGARKLFILAMVCFTGGSLLCGIAPSFSIMLIGRLIQAIGAGVLMPLVMTIILSIFPPESRGKGMGIFGLGIMFAPAIGPTLSGWVIEHYSWRVLFYGMVPLGLIILILSFFLLKDVKETRKVPFSYLDAIMSTLGFGLLLYGVSEAGSRGWSDNLVLACIVLGVLFIVAFVIRQIRSSYPMLNFQVFKYDMFSLSSLINIVLTIAMFSGMFLLPIYLQNLRGFSPFESGLLMLPGAIIMGIMSPISGSLFDKIGPRPLCVVGMLITTVTTYEFTQLTLQTSYTTILILYMVRSFGMSLLMMAVMTAGMNQLPREMNSHGTAMANTTRQIAGSLGISIFTTIFSTRTQFHFSKISEGTNMMDPTFSQTFQSTANQLAHSQGIPIEQANQMLTTMLSGQAYQQAAVTGINDAFIWATVISAIALVLSFFIRDVRKDQKKSRQVDKEEETGNIEQKTDPIVGNQEAAASV</sequence>
<dbReference type="GO" id="GO:0022857">
    <property type="term" value="F:transmembrane transporter activity"/>
    <property type="evidence" value="ECO:0007669"/>
    <property type="project" value="InterPro"/>
</dbReference>
<dbReference type="GO" id="GO:0005886">
    <property type="term" value="C:plasma membrane"/>
    <property type="evidence" value="ECO:0007669"/>
    <property type="project" value="UniProtKB-SubCell"/>
</dbReference>
<dbReference type="Gene3D" id="1.20.1250.20">
    <property type="entry name" value="MFS general substrate transporter like domains"/>
    <property type="match status" value="1"/>
</dbReference>
<proteinExistence type="inferred from homology"/>
<keyword evidence="4" id="KW-1003">Cell membrane</keyword>
<evidence type="ECO:0000256" key="6">
    <source>
        <dbReference type="ARBA" id="ARBA00022989"/>
    </source>
</evidence>
<feature type="transmembrane region" description="Helical" evidence="9">
    <location>
        <begin position="60"/>
        <end position="81"/>
    </location>
</feature>
<evidence type="ECO:0000313" key="11">
    <source>
        <dbReference type="EMBL" id="RAL23441.1"/>
    </source>
</evidence>
<dbReference type="PROSITE" id="PS50850">
    <property type="entry name" value="MFS"/>
    <property type="match status" value="1"/>
</dbReference>
<dbReference type="AlphaFoldDB" id="A0A364K3L9"/>
<evidence type="ECO:0000256" key="1">
    <source>
        <dbReference type="ARBA" id="ARBA00004651"/>
    </source>
</evidence>
<feature type="transmembrane region" description="Helical" evidence="9">
    <location>
        <begin position="88"/>
        <end position="111"/>
    </location>
</feature>
<dbReference type="RefSeq" id="WP_113659424.1">
    <property type="nucleotide sequence ID" value="NZ_KZ845668.1"/>
</dbReference>
<organism evidence="11 12">
    <name type="scientific">Thermoflavimicrobium daqui</name>
    <dbReference type="NCBI Taxonomy" id="2137476"/>
    <lineage>
        <taxon>Bacteria</taxon>
        <taxon>Bacillati</taxon>
        <taxon>Bacillota</taxon>
        <taxon>Bacilli</taxon>
        <taxon>Bacillales</taxon>
        <taxon>Thermoactinomycetaceae</taxon>
        <taxon>Thermoflavimicrobium</taxon>
    </lineage>
</organism>
<reference evidence="11 12" key="2">
    <citation type="submission" date="2018-06" db="EMBL/GenBank/DDBJ databases">
        <authorList>
            <person name="Zhirakovskaya E."/>
        </authorList>
    </citation>
    <scope>NUCLEOTIDE SEQUENCE [LARGE SCALE GENOMIC DNA]</scope>
    <source>
        <strain evidence="11 12">FBKL4.011</strain>
    </source>
</reference>
<keyword evidence="3" id="KW-0813">Transport</keyword>
<feature type="transmembrane region" description="Helical" evidence="9">
    <location>
        <begin position="176"/>
        <end position="196"/>
    </location>
</feature>
<evidence type="ECO:0000256" key="8">
    <source>
        <dbReference type="SAM" id="MobiDB-lite"/>
    </source>
</evidence>
<comment type="caution">
    <text evidence="11">The sequence shown here is derived from an EMBL/GenBank/DDBJ whole genome shotgun (WGS) entry which is preliminary data.</text>
</comment>
<feature type="transmembrane region" description="Helical" evidence="9">
    <location>
        <begin position="340"/>
        <end position="357"/>
    </location>
</feature>
<evidence type="ECO:0000256" key="3">
    <source>
        <dbReference type="ARBA" id="ARBA00022448"/>
    </source>
</evidence>
<dbReference type="CDD" id="cd17503">
    <property type="entry name" value="MFS_LmrB_MDR_like"/>
    <property type="match status" value="1"/>
</dbReference>
<dbReference type="EMBL" id="QJKK01000006">
    <property type="protein sequence ID" value="RAL23441.1"/>
    <property type="molecule type" value="Genomic_DNA"/>
</dbReference>
<comment type="similarity">
    <text evidence="2">Belongs to the major facilitator superfamily. EmrB family.</text>
</comment>
<keyword evidence="12" id="KW-1185">Reference proteome</keyword>
<evidence type="ECO:0000256" key="5">
    <source>
        <dbReference type="ARBA" id="ARBA00022692"/>
    </source>
</evidence>
<feature type="transmembrane region" description="Helical" evidence="9">
    <location>
        <begin position="369"/>
        <end position="391"/>
    </location>
</feature>
<feature type="transmembrane region" description="Helical" evidence="9">
    <location>
        <begin position="208"/>
        <end position="226"/>
    </location>
</feature>
<gene>
    <name evidence="11" type="ORF">DL897_12220</name>
</gene>
<name>A0A364K3L9_9BACL</name>
<dbReference type="PANTHER" id="PTHR42718:SF9">
    <property type="entry name" value="MAJOR FACILITATOR SUPERFAMILY MULTIDRUG TRANSPORTER MFSC"/>
    <property type="match status" value="1"/>
</dbReference>
<comment type="subcellular location">
    <subcellularLocation>
        <location evidence="1">Cell membrane</location>
        <topology evidence="1">Multi-pass membrane protein</topology>
    </subcellularLocation>
</comment>
<evidence type="ECO:0000256" key="9">
    <source>
        <dbReference type="SAM" id="Phobius"/>
    </source>
</evidence>
<dbReference type="Proteomes" id="UP000251213">
    <property type="component" value="Unassembled WGS sequence"/>
</dbReference>
<feature type="transmembrane region" description="Helical" evidence="9">
    <location>
        <begin position="412"/>
        <end position="433"/>
    </location>
</feature>
<feature type="transmembrane region" description="Helical" evidence="9">
    <location>
        <begin position="117"/>
        <end position="138"/>
    </location>
</feature>
<dbReference type="PRINTS" id="PR01036">
    <property type="entry name" value="TCRTETB"/>
</dbReference>
<feature type="domain" description="Major facilitator superfamily (MFS) profile" evidence="10">
    <location>
        <begin position="22"/>
        <end position="516"/>
    </location>
</feature>
<keyword evidence="5 9" id="KW-0812">Transmembrane</keyword>
<feature type="transmembrane region" description="Helical" evidence="9">
    <location>
        <begin position="20"/>
        <end position="40"/>
    </location>
</feature>
<feature type="transmembrane region" description="Helical" evidence="9">
    <location>
        <begin position="150"/>
        <end position="170"/>
    </location>
</feature>
<dbReference type="InterPro" id="IPR004638">
    <property type="entry name" value="EmrB-like"/>
</dbReference>